<evidence type="ECO:0000313" key="5">
    <source>
        <dbReference type="Proteomes" id="UP000053797"/>
    </source>
</evidence>
<evidence type="ECO:0000259" key="1">
    <source>
        <dbReference type="PROSITE" id="PS51186"/>
    </source>
</evidence>
<evidence type="ECO:0000313" key="3">
    <source>
        <dbReference type="EMBL" id="KTR28405.1"/>
    </source>
</evidence>
<dbReference type="EMBL" id="JBAWKY010000001">
    <property type="protein sequence ID" value="MEI4461205.1"/>
    <property type="molecule type" value="Genomic_DNA"/>
</dbReference>
<keyword evidence="7" id="KW-1185">Reference proteome</keyword>
<dbReference type="InterPro" id="IPR000182">
    <property type="entry name" value="GNAT_dom"/>
</dbReference>
<sequence>MELRRRTLRHVDQAEYDHFLKYGEQAYGLTPQEIKGYDHELGEERAFDSVEHSYPEDYYFDIVEADTIVGRVLLLKMGHYFQLDFMVFDPYTRRGLATQAVAEALTYSGVLDRHEVRARVLEQSPHASFAKRILEVNDFTSTENYYVKGRRRRYSLQRMG</sequence>
<dbReference type="InterPro" id="IPR016181">
    <property type="entry name" value="Acyl_CoA_acyltransferase"/>
</dbReference>
<comment type="caution">
    <text evidence="2">The sequence shown here is derived from an EMBL/GenBank/DDBJ whole genome shotgun (WGS) entry which is preliminary data.</text>
</comment>
<dbReference type="Gene3D" id="3.40.630.30">
    <property type="match status" value="1"/>
</dbReference>
<feature type="domain" description="N-acetyltransferase" evidence="1">
    <location>
        <begin position="6"/>
        <end position="160"/>
    </location>
</feature>
<dbReference type="Proteomes" id="UP000053797">
    <property type="component" value="Unassembled WGS sequence"/>
</dbReference>
<name>A0A0V8GKI6_9BACL</name>
<organism evidence="2 5">
    <name type="scientific">Exiguobacterium indicum</name>
    <dbReference type="NCBI Taxonomy" id="296995"/>
    <lineage>
        <taxon>Bacteria</taxon>
        <taxon>Bacillati</taxon>
        <taxon>Bacillota</taxon>
        <taxon>Bacilli</taxon>
        <taxon>Bacillales</taxon>
        <taxon>Bacillales Family XII. Incertae Sedis</taxon>
        <taxon>Exiguobacterium</taxon>
    </lineage>
</organism>
<evidence type="ECO:0000313" key="6">
    <source>
        <dbReference type="Proteomes" id="UP000072605"/>
    </source>
</evidence>
<dbReference type="Proteomes" id="UP001387110">
    <property type="component" value="Unassembled WGS sequence"/>
</dbReference>
<proteinExistence type="predicted"/>
<accession>A0A0V8GKI6</accession>
<dbReference type="SUPFAM" id="SSF55729">
    <property type="entry name" value="Acyl-CoA N-acyltransferases (Nat)"/>
    <property type="match status" value="1"/>
</dbReference>
<dbReference type="RefSeq" id="WP_058264845.1">
    <property type="nucleotide sequence ID" value="NZ_FMYN01000001.1"/>
</dbReference>
<dbReference type="EMBL" id="LNQL01000001">
    <property type="protein sequence ID" value="KSU50772.1"/>
    <property type="molecule type" value="Genomic_DNA"/>
</dbReference>
<dbReference type="Pfam" id="PF13302">
    <property type="entry name" value="Acetyltransf_3"/>
    <property type="match status" value="1"/>
</dbReference>
<dbReference type="Proteomes" id="UP000072605">
    <property type="component" value="Unassembled WGS sequence"/>
</dbReference>
<protein>
    <submittedName>
        <fullName evidence="4">GNAT family N-acetyltransferase</fullName>
    </submittedName>
    <submittedName>
        <fullName evidence="2">GNAT family acetyltransferase</fullName>
    </submittedName>
</protein>
<dbReference type="EMBL" id="LDQV01000006">
    <property type="protein sequence ID" value="KTR28405.1"/>
    <property type="molecule type" value="Genomic_DNA"/>
</dbReference>
<evidence type="ECO:0000313" key="7">
    <source>
        <dbReference type="Proteomes" id="UP001387110"/>
    </source>
</evidence>
<dbReference type="AlphaFoldDB" id="A0A0V8GKI6"/>
<reference evidence="3 6" key="2">
    <citation type="journal article" date="2016" name="Front. Microbiol.">
        <title>Genomic Resource of Rice Seed Associated Bacteria.</title>
        <authorList>
            <person name="Midha S."/>
            <person name="Bansal K."/>
            <person name="Sharma S."/>
            <person name="Kumar N."/>
            <person name="Patil P.P."/>
            <person name="Chaudhry V."/>
            <person name="Patil P.B."/>
        </authorList>
    </citation>
    <scope>NUCLEOTIDE SEQUENCE [LARGE SCALE GENOMIC DNA]</scope>
    <source>
        <strain evidence="3 6">RSA11</strain>
    </source>
</reference>
<dbReference type="PROSITE" id="PS51186">
    <property type="entry name" value="GNAT"/>
    <property type="match status" value="1"/>
</dbReference>
<dbReference type="GO" id="GO:0016747">
    <property type="term" value="F:acyltransferase activity, transferring groups other than amino-acyl groups"/>
    <property type="evidence" value="ECO:0007669"/>
    <property type="project" value="InterPro"/>
</dbReference>
<evidence type="ECO:0000313" key="4">
    <source>
        <dbReference type="EMBL" id="MEI4461205.1"/>
    </source>
</evidence>
<dbReference type="OrthoDB" id="2355323at2"/>
<keyword evidence="2" id="KW-0808">Transferase</keyword>
<evidence type="ECO:0000313" key="2">
    <source>
        <dbReference type="EMBL" id="KSU50772.1"/>
    </source>
</evidence>
<reference evidence="2 5" key="1">
    <citation type="journal article" date="2015" name="Int. J. Syst. Evol. Microbiol.">
        <title>Exiguobacterium enclense sp. nov., isolated from sediment.</title>
        <authorList>
            <person name="Dastager S.G."/>
            <person name="Mawlankar R."/>
            <person name="Sonalkar V.V."/>
            <person name="Thorat M.N."/>
            <person name="Mual P."/>
            <person name="Verma A."/>
            <person name="Krishnamurthi S."/>
            <person name="Tang S.K."/>
            <person name="Li W.J."/>
        </authorList>
    </citation>
    <scope>NUCLEOTIDE SEQUENCE [LARGE SCALE GENOMIC DNA]</scope>
    <source>
        <strain evidence="2 5">NIO-1109</strain>
    </source>
</reference>
<reference evidence="4 7" key="3">
    <citation type="submission" date="2023-12" db="EMBL/GenBank/DDBJ databases">
        <authorList>
            <person name="Easwaran N."/>
            <person name="Lazarus H.P.S."/>
        </authorList>
    </citation>
    <scope>NUCLEOTIDE SEQUENCE [LARGE SCALE GENOMIC DNA]</scope>
    <source>
        <strain evidence="4 7">VIT-2023</strain>
    </source>
</reference>
<gene>
    <name evidence="2" type="ORF">AS033_05165</name>
    <name evidence="3" type="ORF">RSA11_01515</name>
    <name evidence="4" type="ORF">SZL87_02075</name>
</gene>